<dbReference type="PRINTS" id="PR00387">
    <property type="entry name" value="PDIESTERASE1"/>
</dbReference>
<sequence>MIDLDRITWFQQWEFWLYYRLLRPTEFFRSWRWYHLFVPDQLWLVIGLYRLLKGFVHPSTSAACSGGPLDASSPPLTRMQWVWELCRIDPIVFVAWGLTFIAEPTSTAMLFQNDDNADDQDDLHYRHDGDDVDMHIDVSAGDARIASQVVLILLLLLPNTWKGRLSACSPSGGEEASSGWSLNDREDAGSLSPCSADAGGGRGHHRGEDPHDGSSDYKTQQCMPQCVGTSLPSSTLSVKRDISGDGTADTIATTTEGREGDHRVRGEREKNAGDDDIICDACPGCEDVCSAADTTCITCRLKLEYDVSEFMFEHAAGIRPLMQRAGGVKDASIDYDFHSSKSRHNEWRRLCIGRVVPCPLRGDPFGVTKTSSSDGGSCGIILRFIFRYRSINMSFSPVVPGSTFTAKDDQPVGDEPHPSRLASTSFRSQCSKIRVEPLDKEYSSVEELQQEVDELEGVRITKGLKRFTNDDIEAEYVAVVVNPTLRTRIIPVAVALFAYSLYSLEFSEWFDSTPYITQWRTAANALFNLSWIYHMLSSIAMFTLCIIPARTVCGLHFEVIAQIWLNIGIWVGVLFGNRWRSTKIFGYDPAAPFGEGLEQDSRPYPSDADLLLLLNGIVTYFCVWTPTRVRLLIPLAITVCLSYSGTGLIFGGPNNENPLSQSVMLILLVCMVISGKMSLEKNVRQEYVAFNISVRKTKLLEHTVRKLNNSEAGGGPTTNYEKAFADIGSGLELLEGFSGGSVVQSAEFFDSVSRGFRSSDVVELHSLTRDTQYKEQIIGILNQNSTPNQLNKEWTLMTGGKVTLNATSSYMGDITAKAYGMLQTAGQDYNLNLIELQDSVLPNMPILQFIATQLASVLAFGALRIEWDVLNNFLSRIAGTYTEVEYHNQMHAAQVTSHGEYLLRATGVPVNALDHTAFLVACICHDVGHSGKNNAFYVETGDRLALRYNDRSVLEQFHVATAFELMEDFTESLVIELILATDMAKHFAIITDLRLLLRDPELRAAIDESKNADDRLLILKACIKAADIGHTCLPWDQHYELSLRLSEEFFKQVPISPLCDREKVNLPQSQLGFIDYIVRPFVDILTKIDAHHRTDLIKEQLEKNADGWKTQEKLGKTGLPSEWSYEPAPRSINAMQQSEAIAMPVAGEKVVAPSSDISPPPDN</sequence>
<dbReference type="InterPro" id="IPR036400">
    <property type="entry name" value="Cyt_B5-like_heme/steroid_sf"/>
</dbReference>
<feature type="domain" description="PDEase" evidence="9">
    <location>
        <begin position="803"/>
        <end position="1115"/>
    </location>
</feature>
<evidence type="ECO:0000256" key="2">
    <source>
        <dbReference type="ARBA" id="ARBA00022801"/>
    </source>
</evidence>
<dbReference type="GO" id="GO:0004114">
    <property type="term" value="F:3',5'-cyclic-nucleotide phosphodiesterase activity"/>
    <property type="evidence" value="ECO:0007669"/>
    <property type="project" value="InterPro"/>
</dbReference>
<comment type="similarity">
    <text evidence="6">Belongs to the cyclic nucleotide phosphodiesterase family.</text>
</comment>
<feature type="binding site" evidence="4">
    <location>
        <begin position="887"/>
        <end position="891"/>
    </location>
    <ligand>
        <name>AMP</name>
        <dbReference type="ChEBI" id="CHEBI:456215"/>
    </ligand>
</feature>
<dbReference type="InterPro" id="IPR023088">
    <property type="entry name" value="PDEase"/>
</dbReference>
<evidence type="ECO:0000259" key="9">
    <source>
        <dbReference type="PROSITE" id="PS51845"/>
    </source>
</evidence>
<evidence type="ECO:0000256" key="4">
    <source>
        <dbReference type="PIRSR" id="PIRSR623088-2"/>
    </source>
</evidence>
<keyword evidence="8" id="KW-0812">Transmembrane</keyword>
<organism evidence="10 11">
    <name type="scientific">Perkinsus olseni</name>
    <name type="common">Perkinsus atlanticus</name>
    <dbReference type="NCBI Taxonomy" id="32597"/>
    <lineage>
        <taxon>Eukaryota</taxon>
        <taxon>Sar</taxon>
        <taxon>Alveolata</taxon>
        <taxon>Perkinsozoa</taxon>
        <taxon>Perkinsea</taxon>
        <taxon>Perkinsida</taxon>
        <taxon>Perkinsidae</taxon>
        <taxon>Perkinsus</taxon>
    </lineage>
</organism>
<evidence type="ECO:0000256" key="1">
    <source>
        <dbReference type="ARBA" id="ARBA00022723"/>
    </source>
</evidence>
<dbReference type="EC" id="3.1.4.-" evidence="6"/>
<feature type="compositionally biased region" description="Basic and acidic residues" evidence="7">
    <location>
        <begin position="206"/>
        <end position="215"/>
    </location>
</feature>
<comment type="cofactor">
    <cofactor evidence="6">
        <name>a divalent metal cation</name>
        <dbReference type="ChEBI" id="CHEBI:60240"/>
    </cofactor>
    <text evidence="6">Binds 2 divalent metal cations per subunit. Site 1 may preferentially bind zinc ions, while site 2 has a preference for magnesium and/or manganese ions.</text>
</comment>
<keyword evidence="1 5" id="KW-0479">Metal-binding</keyword>
<feature type="transmembrane region" description="Helical" evidence="8">
    <location>
        <begin position="531"/>
        <end position="549"/>
    </location>
</feature>
<proteinExistence type="inferred from homology"/>
<evidence type="ECO:0000256" key="8">
    <source>
        <dbReference type="SAM" id="Phobius"/>
    </source>
</evidence>
<evidence type="ECO:0000313" key="10">
    <source>
        <dbReference type="EMBL" id="KAF4688116.1"/>
    </source>
</evidence>
<evidence type="ECO:0000256" key="7">
    <source>
        <dbReference type="SAM" id="MobiDB-lite"/>
    </source>
</evidence>
<dbReference type="SMART" id="SM00471">
    <property type="entry name" value="HDc"/>
    <property type="match status" value="1"/>
</dbReference>
<feature type="binding site" evidence="5">
    <location>
        <position position="926"/>
    </location>
    <ligand>
        <name>Zn(2+)</name>
        <dbReference type="ChEBI" id="CHEBI:29105"/>
        <label>1</label>
    </ligand>
</feature>
<keyword evidence="8" id="KW-1133">Transmembrane helix</keyword>
<protein>
    <recommendedName>
        <fullName evidence="6">Phosphodiesterase</fullName>
        <ecNumber evidence="6">3.1.4.-</ecNumber>
    </recommendedName>
</protein>
<dbReference type="InterPro" id="IPR002073">
    <property type="entry name" value="PDEase_catalytic_dom"/>
</dbReference>
<dbReference type="Proteomes" id="UP000541610">
    <property type="component" value="Unassembled WGS sequence"/>
</dbReference>
<keyword evidence="8" id="KW-0472">Membrane</keyword>
<dbReference type="AlphaFoldDB" id="A0A7J6NX39"/>
<feature type="binding site" evidence="5">
    <location>
        <position position="925"/>
    </location>
    <ligand>
        <name>Zn(2+)</name>
        <dbReference type="ChEBI" id="CHEBI:29105"/>
        <label>1</label>
    </ligand>
</feature>
<dbReference type="PROSITE" id="PS51845">
    <property type="entry name" value="PDEASE_I_2"/>
    <property type="match status" value="1"/>
</dbReference>
<feature type="transmembrane region" description="Helical" evidence="8">
    <location>
        <begin position="555"/>
        <end position="575"/>
    </location>
</feature>
<feature type="region of interest" description="Disordered" evidence="7">
    <location>
        <begin position="231"/>
        <end position="261"/>
    </location>
</feature>
<dbReference type="PANTHER" id="PTHR11347">
    <property type="entry name" value="CYCLIC NUCLEOTIDE PHOSPHODIESTERASE"/>
    <property type="match status" value="1"/>
</dbReference>
<name>A0A7J6NX39_PEROL</name>
<dbReference type="SUPFAM" id="SSF55856">
    <property type="entry name" value="Cytochrome b5-like heme/steroid binding domain"/>
    <property type="match status" value="1"/>
</dbReference>
<feature type="binding site" evidence="5">
    <location>
        <position position="1027"/>
    </location>
    <ligand>
        <name>Zn(2+)</name>
        <dbReference type="ChEBI" id="CHEBI:29105"/>
        <label>1</label>
    </ligand>
</feature>
<dbReference type="PROSITE" id="PS00126">
    <property type="entry name" value="PDEASE_I_1"/>
    <property type="match status" value="1"/>
</dbReference>
<feature type="compositionally biased region" description="Low complexity" evidence="7">
    <location>
        <begin position="244"/>
        <end position="255"/>
    </location>
</feature>
<evidence type="ECO:0000313" key="11">
    <source>
        <dbReference type="Proteomes" id="UP000541610"/>
    </source>
</evidence>
<dbReference type="Pfam" id="PF00233">
    <property type="entry name" value="PDEase_I"/>
    <property type="match status" value="1"/>
</dbReference>
<feature type="binding site" evidence="4">
    <location>
        <position position="926"/>
    </location>
    <ligand>
        <name>AMP</name>
        <dbReference type="ChEBI" id="CHEBI:456215"/>
    </ligand>
</feature>
<accession>A0A7J6NX39</accession>
<dbReference type="SUPFAM" id="SSF109604">
    <property type="entry name" value="HD-domain/PDEase-like"/>
    <property type="match status" value="1"/>
</dbReference>
<feature type="binding site" evidence="4">
    <location>
        <position position="1070"/>
    </location>
    <ligand>
        <name>AMP</name>
        <dbReference type="ChEBI" id="CHEBI:456215"/>
    </ligand>
</feature>
<feature type="binding site" evidence="5">
    <location>
        <position position="891"/>
    </location>
    <ligand>
        <name>Zn(2+)</name>
        <dbReference type="ChEBI" id="CHEBI:29105"/>
        <label>1</label>
    </ligand>
</feature>
<dbReference type="Gene3D" id="1.10.1300.10">
    <property type="entry name" value="3'5'-cyclic nucleotide phosphodiesterase, catalytic domain"/>
    <property type="match status" value="1"/>
</dbReference>
<gene>
    <name evidence="10" type="primary">PDE1B_2</name>
    <name evidence="10" type="ORF">FOZ60_003178</name>
</gene>
<dbReference type="InterPro" id="IPR023174">
    <property type="entry name" value="PDEase_CS"/>
</dbReference>
<dbReference type="EMBL" id="JABANP010000162">
    <property type="protein sequence ID" value="KAF4688116.1"/>
    <property type="molecule type" value="Genomic_DNA"/>
</dbReference>
<reference evidence="10 11" key="1">
    <citation type="submission" date="2020-04" db="EMBL/GenBank/DDBJ databases">
        <title>Perkinsus olseni comparative genomics.</title>
        <authorList>
            <person name="Bogema D.R."/>
        </authorList>
    </citation>
    <scope>NUCLEOTIDE SEQUENCE [LARGE SCALE GENOMIC DNA]</scope>
    <source>
        <strain evidence="10">00978-12</strain>
    </source>
</reference>
<dbReference type="CDD" id="cd00077">
    <property type="entry name" value="HDc"/>
    <property type="match status" value="1"/>
</dbReference>
<feature type="region of interest" description="Disordered" evidence="7">
    <location>
        <begin position="167"/>
        <end position="219"/>
    </location>
</feature>
<comment type="caution">
    <text evidence="10">The sequence shown here is derived from an EMBL/GenBank/DDBJ whole genome shotgun (WGS) entry which is preliminary data.</text>
</comment>
<dbReference type="InterPro" id="IPR036971">
    <property type="entry name" value="PDEase_catalytic_dom_sf"/>
</dbReference>
<dbReference type="InterPro" id="IPR003607">
    <property type="entry name" value="HD/PDEase_dom"/>
</dbReference>
<dbReference type="GO" id="GO:0007165">
    <property type="term" value="P:signal transduction"/>
    <property type="evidence" value="ECO:0007669"/>
    <property type="project" value="InterPro"/>
</dbReference>
<evidence type="ECO:0000256" key="6">
    <source>
        <dbReference type="RuleBase" id="RU363067"/>
    </source>
</evidence>
<keyword evidence="2 6" id="KW-0378">Hydrolase</keyword>
<dbReference type="OrthoDB" id="342865at2759"/>
<evidence type="ECO:0000256" key="5">
    <source>
        <dbReference type="PIRSR" id="PIRSR623088-3"/>
    </source>
</evidence>
<feature type="active site" description="Proton donor" evidence="3">
    <location>
        <position position="887"/>
    </location>
</feature>
<evidence type="ECO:0000256" key="3">
    <source>
        <dbReference type="PIRSR" id="PIRSR623088-1"/>
    </source>
</evidence>
<dbReference type="GO" id="GO:0046872">
    <property type="term" value="F:metal ion binding"/>
    <property type="evidence" value="ECO:0007669"/>
    <property type="project" value="UniProtKB-KW"/>
</dbReference>
<feature type="transmembrane region" description="Helical" evidence="8">
    <location>
        <begin position="489"/>
        <end position="510"/>
    </location>
</feature>
<feature type="binding site" evidence="4">
    <location>
        <position position="1027"/>
    </location>
    <ligand>
        <name>AMP</name>
        <dbReference type="ChEBI" id="CHEBI:456215"/>
    </ligand>
</feature>
<feature type="transmembrane region" description="Helical" evidence="8">
    <location>
        <begin position="631"/>
        <end position="652"/>
    </location>
</feature>
<feature type="binding site" evidence="5">
    <location>
        <position position="926"/>
    </location>
    <ligand>
        <name>Zn(2+)</name>
        <dbReference type="ChEBI" id="CHEBI:29105"/>
        <label>2</label>
    </ligand>
</feature>